<name>A0A023BCZ5_GRENI</name>
<dbReference type="EMBL" id="AFNH02000088">
    <property type="protein sequence ID" value="EZG85283.1"/>
    <property type="molecule type" value="Genomic_DNA"/>
</dbReference>
<sequence length="599" mass="67252">MVWECLERERAAKLPLSAAGRKFVALSVAGVIPMVLKRLRHRTLGQSLQAVSWRWAQLALLLKSELPEAEFAQLETKAREAVPAPAGQPGWQVLAAGLDQRATSDDLRRWLKSWSDDLEQRGGWTFEGRVFFKWLPPGLRALPEAEDAAHKIVAAIEIVRRVDLSSTAIKWNDPAGLPIAIALRKLWGTHTFGKLVHIWRARYNPPPNTSDDWLVSCVVRSAKLDTNRLTSLYHACLTVGSELDPQDLAPRDLAPRSLAPQDLAPQDRAPQEVPFPRMSPGAVTGSALEARTAFLERQYTGVGRPDAAEAAKVDAAAIQADLVERRTALLARVISESGGSRRSSLSDAKASQLTQFVSGWAETALREANGNGMTLTRVELALCSWRWLLLADVMIEKMDSDGLQGLLSQAETVIPRPKNVGKQWYLACVLDALISRALLNVWLTDKFGLTEPGWFSPEVLYVEYFPHDNPVRLPITPNGERLVLALCTFMHRLTKAETRYHTRFVNPRSHGFTWLANKQDVVALRMLHELEEPLFSEIARLWRDSIPAPCGVDDCRYLSSLLKLSHIQLSKSLRVFRRWEKMEDANGRGMPRKKKRREY</sequence>
<organism evidence="2 3">
    <name type="scientific">Gregarina niphandrodes</name>
    <name type="common">Septate eugregarine</name>
    <dbReference type="NCBI Taxonomy" id="110365"/>
    <lineage>
        <taxon>Eukaryota</taxon>
        <taxon>Sar</taxon>
        <taxon>Alveolata</taxon>
        <taxon>Apicomplexa</taxon>
        <taxon>Conoidasida</taxon>
        <taxon>Gregarinasina</taxon>
        <taxon>Eugregarinorida</taxon>
        <taxon>Gregarinidae</taxon>
        <taxon>Gregarina</taxon>
    </lineage>
</organism>
<accession>A0A023BCZ5</accession>
<dbReference type="RefSeq" id="XP_011128834.1">
    <property type="nucleotide sequence ID" value="XM_011130532.1"/>
</dbReference>
<evidence type="ECO:0000313" key="2">
    <source>
        <dbReference type="EMBL" id="EZG85283.1"/>
    </source>
</evidence>
<feature type="region of interest" description="Disordered" evidence="1">
    <location>
        <begin position="248"/>
        <end position="282"/>
    </location>
</feature>
<reference evidence="2" key="1">
    <citation type="submission" date="2013-12" db="EMBL/GenBank/DDBJ databases">
        <authorList>
            <person name="Omoto C.K."/>
            <person name="Sibley D."/>
            <person name="Venepally P."/>
            <person name="Hadjithomas M."/>
            <person name="Karamycheva S."/>
            <person name="Brunk B."/>
            <person name="Roos D."/>
            <person name="Caler E."/>
            <person name="Lorenzi H."/>
        </authorList>
    </citation>
    <scope>NUCLEOTIDE SEQUENCE</scope>
</reference>
<evidence type="ECO:0000313" key="3">
    <source>
        <dbReference type="Proteomes" id="UP000019763"/>
    </source>
</evidence>
<comment type="caution">
    <text evidence="2">The sequence shown here is derived from an EMBL/GenBank/DDBJ whole genome shotgun (WGS) entry which is preliminary data.</text>
</comment>
<keyword evidence="3" id="KW-1185">Reference proteome</keyword>
<evidence type="ECO:0000256" key="1">
    <source>
        <dbReference type="SAM" id="MobiDB-lite"/>
    </source>
</evidence>
<dbReference type="Proteomes" id="UP000019763">
    <property type="component" value="Unassembled WGS sequence"/>
</dbReference>
<gene>
    <name evidence="2" type="ORF">GNI_011920</name>
</gene>
<dbReference type="AlphaFoldDB" id="A0A023BCZ5"/>
<dbReference type="VEuPathDB" id="CryptoDB:GNI_011920"/>
<protein>
    <submittedName>
        <fullName evidence="2">Uncharacterized protein</fullName>
    </submittedName>
</protein>
<proteinExistence type="predicted"/>
<dbReference type="GeneID" id="22910698"/>